<dbReference type="PANTHER" id="PTHR43877">
    <property type="entry name" value="AMINOALKYLPHOSPHONATE N-ACETYLTRANSFERASE-RELATED-RELATED"/>
    <property type="match status" value="1"/>
</dbReference>
<dbReference type="Proteomes" id="UP001500642">
    <property type="component" value="Unassembled WGS sequence"/>
</dbReference>
<dbReference type="Pfam" id="PF00583">
    <property type="entry name" value="Acetyltransf_1"/>
    <property type="match status" value="1"/>
</dbReference>
<proteinExistence type="predicted"/>
<feature type="domain" description="N-acetyltransferase" evidence="3">
    <location>
        <begin position="13"/>
        <end position="178"/>
    </location>
</feature>
<dbReference type="SUPFAM" id="SSF55729">
    <property type="entry name" value="Acyl-CoA N-acyltransferases (Nat)"/>
    <property type="match status" value="1"/>
</dbReference>
<dbReference type="EMBL" id="BAABGL010000015">
    <property type="protein sequence ID" value="GAA4392440.1"/>
    <property type="molecule type" value="Genomic_DNA"/>
</dbReference>
<accession>A0ABP8JL12</accession>
<evidence type="ECO:0000313" key="5">
    <source>
        <dbReference type="Proteomes" id="UP001500642"/>
    </source>
</evidence>
<gene>
    <name evidence="4" type="ORF">GCM10023167_20660</name>
</gene>
<keyword evidence="1" id="KW-0808">Transferase</keyword>
<dbReference type="RefSeq" id="WP_345031937.1">
    <property type="nucleotide sequence ID" value="NZ_BAABGL010000015.1"/>
</dbReference>
<name>A0ABP8JL12_9MICO</name>
<dbReference type="PROSITE" id="PS51186">
    <property type="entry name" value="GNAT"/>
    <property type="match status" value="1"/>
</dbReference>
<sequence>MPEPGTAEGSGAHRIRRLRWFDIPAVAALDAEIFGPEAWSTEYYWAAVATPGQSFVVIEAPGGDAPGSDDTRRQADPVPASWDPGAILGFAGLGVSGPQADVLTLAAHPAARGRGIGRALLTHLLDAAREAGCEVIYLDVRSDNTAAHGLYTAHGFTELDRRPGYYTGADAVVMRAFL</sequence>
<evidence type="ECO:0000256" key="1">
    <source>
        <dbReference type="ARBA" id="ARBA00022679"/>
    </source>
</evidence>
<keyword evidence="2" id="KW-0012">Acyltransferase</keyword>
<protein>
    <recommendedName>
        <fullName evidence="3">N-acetyltransferase domain-containing protein</fullName>
    </recommendedName>
</protein>
<dbReference type="Gene3D" id="3.40.630.30">
    <property type="match status" value="1"/>
</dbReference>
<dbReference type="InterPro" id="IPR000182">
    <property type="entry name" value="GNAT_dom"/>
</dbReference>
<dbReference type="InterPro" id="IPR016181">
    <property type="entry name" value="Acyl_CoA_acyltransferase"/>
</dbReference>
<reference evidence="5" key="1">
    <citation type="journal article" date="2019" name="Int. J. Syst. Evol. Microbiol.">
        <title>The Global Catalogue of Microorganisms (GCM) 10K type strain sequencing project: providing services to taxonomists for standard genome sequencing and annotation.</title>
        <authorList>
            <consortium name="The Broad Institute Genomics Platform"/>
            <consortium name="The Broad Institute Genome Sequencing Center for Infectious Disease"/>
            <person name="Wu L."/>
            <person name="Ma J."/>
        </authorList>
    </citation>
    <scope>NUCLEOTIDE SEQUENCE [LARGE SCALE GENOMIC DNA]</scope>
    <source>
        <strain evidence="5">JCM 17808</strain>
    </source>
</reference>
<evidence type="ECO:0000256" key="2">
    <source>
        <dbReference type="ARBA" id="ARBA00023315"/>
    </source>
</evidence>
<keyword evidence="5" id="KW-1185">Reference proteome</keyword>
<organism evidence="4 5">
    <name type="scientific">Brevibacterium pityocampae</name>
    <dbReference type="NCBI Taxonomy" id="506594"/>
    <lineage>
        <taxon>Bacteria</taxon>
        <taxon>Bacillati</taxon>
        <taxon>Actinomycetota</taxon>
        <taxon>Actinomycetes</taxon>
        <taxon>Micrococcales</taxon>
        <taxon>Brevibacteriaceae</taxon>
        <taxon>Brevibacterium</taxon>
    </lineage>
</organism>
<evidence type="ECO:0000313" key="4">
    <source>
        <dbReference type="EMBL" id="GAA4392440.1"/>
    </source>
</evidence>
<evidence type="ECO:0000259" key="3">
    <source>
        <dbReference type="PROSITE" id="PS51186"/>
    </source>
</evidence>
<comment type="caution">
    <text evidence="4">The sequence shown here is derived from an EMBL/GenBank/DDBJ whole genome shotgun (WGS) entry which is preliminary data.</text>
</comment>
<dbReference type="CDD" id="cd04301">
    <property type="entry name" value="NAT_SF"/>
    <property type="match status" value="1"/>
</dbReference>
<dbReference type="InterPro" id="IPR050832">
    <property type="entry name" value="Bact_Acetyltransf"/>
</dbReference>